<evidence type="ECO:0000256" key="6">
    <source>
        <dbReference type="ARBA" id="ARBA00022840"/>
    </source>
</evidence>
<keyword evidence="5 12" id="KW-0418">Kinase</keyword>
<protein>
    <recommendedName>
        <fullName evidence="1">non-specific serine/threonine protein kinase</fullName>
        <ecNumber evidence="1">2.7.11.1</ecNumber>
    </recommendedName>
</protein>
<keyword evidence="4" id="KW-0547">Nucleotide-binding</keyword>
<dbReference type="GO" id="GO:0005634">
    <property type="term" value="C:nucleus"/>
    <property type="evidence" value="ECO:0007669"/>
    <property type="project" value="TreeGrafter"/>
</dbReference>
<organism evidence="12 13">
    <name type="scientific">Podospora didyma</name>
    <dbReference type="NCBI Taxonomy" id="330526"/>
    <lineage>
        <taxon>Eukaryota</taxon>
        <taxon>Fungi</taxon>
        <taxon>Dikarya</taxon>
        <taxon>Ascomycota</taxon>
        <taxon>Pezizomycotina</taxon>
        <taxon>Sordariomycetes</taxon>
        <taxon>Sordariomycetidae</taxon>
        <taxon>Sordariales</taxon>
        <taxon>Podosporaceae</taxon>
        <taxon>Podospora</taxon>
    </lineage>
</organism>
<keyword evidence="10" id="KW-0472">Membrane</keyword>
<feature type="compositionally biased region" description="Polar residues" evidence="9">
    <location>
        <begin position="667"/>
        <end position="693"/>
    </location>
</feature>
<dbReference type="EC" id="2.7.11.1" evidence="1"/>
<evidence type="ECO:0000313" key="12">
    <source>
        <dbReference type="EMBL" id="KAK3387401.1"/>
    </source>
</evidence>
<dbReference type="InterPro" id="IPR050660">
    <property type="entry name" value="NEK_Ser/Thr_kinase"/>
</dbReference>
<evidence type="ECO:0000256" key="5">
    <source>
        <dbReference type="ARBA" id="ARBA00022777"/>
    </source>
</evidence>
<comment type="caution">
    <text evidence="12">The sequence shown here is derived from an EMBL/GenBank/DDBJ whole genome shotgun (WGS) entry which is preliminary data.</text>
</comment>
<keyword evidence="2" id="KW-0723">Serine/threonine-protein kinase</keyword>
<evidence type="ECO:0000313" key="13">
    <source>
        <dbReference type="Proteomes" id="UP001285441"/>
    </source>
</evidence>
<dbReference type="PANTHER" id="PTHR43671:SF98">
    <property type="entry name" value="SERINE_THREONINE-PROTEIN KINASE NEK11"/>
    <property type="match status" value="1"/>
</dbReference>
<name>A0AAE0NTF1_9PEZI</name>
<evidence type="ECO:0000259" key="11">
    <source>
        <dbReference type="PROSITE" id="PS50011"/>
    </source>
</evidence>
<sequence length="969" mass="109309">MASPDDSDDGDELQDAPGISQGPGRRYVSIRTIFISWAVDQGTEYVDEVRKAARKMVRVGELDEIQAGPKEGQFHRDVKARLSASNAAFDLIVVVYLGGIQYLGGISARHSTVAHIRPLKSTTLLWGAKAGSMYWDMQDFLDTEADVLFITNFASRDFRRCLSRAATRSASDGVKQHCLQLLTFNSNDPKRFAESLSRFTRGQSRLERSSPLLGCSIADACHDFDERDSDSDRDGSSDWLTKIFAVKTARAKSKPSLVRRDILSGAVDIWLARPYPIFGPEHVKLSEPDGYHRRARQMKIKPTGSHAQIWIMALDYRPNPSDPGTFNTVFVVVKRFLPPPDVNNTVETRAFERVFELERRNLIEMMKRPHPNILAILGSFELPHRESFNLIFPYARGRDLFTFMRLSKETQNGKARLYPSAPLACNDYGPLEHGVLEECIGLLDAVSYLHDPGNFDGKIILHRDIKPANIFIHDRKFKLADFGIARIKSSVTASKTQGWIGTEEYSPPELFDPSAAAEGMSDKFGRTRDVWGLGCVLLELAVMLAATSRNDHIPSVERFEHLRVRSSEHRGNQRHNGDDEDSHGEPGTKTFAKTMDCVRSTARLVTDLGDSHLTCLVETAMAMLEVDCKKRPVASRAHEHMKASHATLLREEFHSSLPDDPDASPPTTHSGVPGSRTNTHQVPSSADPNNPGYQSFPPAPPDNLAQFWYMAFWHNDPVRSYYDVVYLANVILSVVIIPVIVGIYSITSMLADMDTWKPDQSTFIGTILMMWSIIQVPLSGFVWYFLSHIIFIVVPCYLLKRFIMWEAERYVSSYPCTISSTATSNNCLGEDYAELTDYEFDPYRATTITEAEGTTRNISSLLPEIEDVEVDDRESDSLHELRWRQRRRQRRNFADGWRAVRTNARAGTRAGKAAAAWAQKRVFKSLWQSLVFIQTQIDQVANYSARMERERGQRRRNQGQVLRTGAVAL</sequence>
<keyword evidence="10" id="KW-1133">Transmembrane helix</keyword>
<evidence type="ECO:0000256" key="3">
    <source>
        <dbReference type="ARBA" id="ARBA00022679"/>
    </source>
</evidence>
<comment type="catalytic activity">
    <reaction evidence="8">
        <text>L-seryl-[protein] + ATP = O-phospho-L-seryl-[protein] + ADP + H(+)</text>
        <dbReference type="Rhea" id="RHEA:17989"/>
        <dbReference type="Rhea" id="RHEA-COMP:9863"/>
        <dbReference type="Rhea" id="RHEA-COMP:11604"/>
        <dbReference type="ChEBI" id="CHEBI:15378"/>
        <dbReference type="ChEBI" id="CHEBI:29999"/>
        <dbReference type="ChEBI" id="CHEBI:30616"/>
        <dbReference type="ChEBI" id="CHEBI:83421"/>
        <dbReference type="ChEBI" id="CHEBI:456216"/>
        <dbReference type="EC" id="2.7.11.1"/>
    </reaction>
</comment>
<evidence type="ECO:0000256" key="4">
    <source>
        <dbReference type="ARBA" id="ARBA00022741"/>
    </source>
</evidence>
<feature type="compositionally biased region" description="Acidic residues" evidence="9">
    <location>
        <begin position="1"/>
        <end position="14"/>
    </location>
</feature>
<dbReference type="PANTHER" id="PTHR43671">
    <property type="entry name" value="SERINE/THREONINE-PROTEIN KINASE NEK"/>
    <property type="match status" value="1"/>
</dbReference>
<dbReference type="InterPro" id="IPR011009">
    <property type="entry name" value="Kinase-like_dom_sf"/>
</dbReference>
<dbReference type="Gene3D" id="1.10.510.10">
    <property type="entry name" value="Transferase(Phosphotransferase) domain 1"/>
    <property type="match status" value="1"/>
</dbReference>
<dbReference type="EMBL" id="JAULSW010000003">
    <property type="protein sequence ID" value="KAK3387401.1"/>
    <property type="molecule type" value="Genomic_DNA"/>
</dbReference>
<feature type="region of interest" description="Disordered" evidence="9">
    <location>
        <begin position="1"/>
        <end position="22"/>
    </location>
</feature>
<dbReference type="AlphaFoldDB" id="A0AAE0NTF1"/>
<keyword evidence="10" id="KW-0812">Transmembrane</keyword>
<dbReference type="SMART" id="SM00220">
    <property type="entry name" value="S_TKc"/>
    <property type="match status" value="1"/>
</dbReference>
<proteinExistence type="predicted"/>
<comment type="catalytic activity">
    <reaction evidence="7">
        <text>L-threonyl-[protein] + ATP = O-phospho-L-threonyl-[protein] + ADP + H(+)</text>
        <dbReference type="Rhea" id="RHEA:46608"/>
        <dbReference type="Rhea" id="RHEA-COMP:11060"/>
        <dbReference type="Rhea" id="RHEA-COMP:11605"/>
        <dbReference type="ChEBI" id="CHEBI:15378"/>
        <dbReference type="ChEBI" id="CHEBI:30013"/>
        <dbReference type="ChEBI" id="CHEBI:30616"/>
        <dbReference type="ChEBI" id="CHEBI:61977"/>
        <dbReference type="ChEBI" id="CHEBI:456216"/>
        <dbReference type="EC" id="2.7.11.1"/>
    </reaction>
</comment>
<dbReference type="InterPro" id="IPR000719">
    <property type="entry name" value="Prot_kinase_dom"/>
</dbReference>
<dbReference type="GO" id="GO:0004674">
    <property type="term" value="F:protein serine/threonine kinase activity"/>
    <property type="evidence" value="ECO:0007669"/>
    <property type="project" value="UniProtKB-KW"/>
</dbReference>
<evidence type="ECO:0000256" key="10">
    <source>
        <dbReference type="SAM" id="Phobius"/>
    </source>
</evidence>
<evidence type="ECO:0000256" key="2">
    <source>
        <dbReference type="ARBA" id="ARBA00022527"/>
    </source>
</evidence>
<keyword evidence="6" id="KW-0067">ATP-binding</keyword>
<dbReference type="Proteomes" id="UP001285441">
    <property type="component" value="Unassembled WGS sequence"/>
</dbReference>
<reference evidence="12" key="1">
    <citation type="journal article" date="2023" name="Mol. Phylogenet. Evol.">
        <title>Genome-scale phylogeny and comparative genomics of the fungal order Sordariales.</title>
        <authorList>
            <person name="Hensen N."/>
            <person name="Bonometti L."/>
            <person name="Westerberg I."/>
            <person name="Brannstrom I.O."/>
            <person name="Guillou S."/>
            <person name="Cros-Aarteil S."/>
            <person name="Calhoun S."/>
            <person name="Haridas S."/>
            <person name="Kuo A."/>
            <person name="Mondo S."/>
            <person name="Pangilinan J."/>
            <person name="Riley R."/>
            <person name="LaButti K."/>
            <person name="Andreopoulos B."/>
            <person name="Lipzen A."/>
            <person name="Chen C."/>
            <person name="Yan M."/>
            <person name="Daum C."/>
            <person name="Ng V."/>
            <person name="Clum A."/>
            <person name="Steindorff A."/>
            <person name="Ohm R.A."/>
            <person name="Martin F."/>
            <person name="Silar P."/>
            <person name="Natvig D.O."/>
            <person name="Lalanne C."/>
            <person name="Gautier V."/>
            <person name="Ament-Velasquez S.L."/>
            <person name="Kruys A."/>
            <person name="Hutchinson M.I."/>
            <person name="Powell A.J."/>
            <person name="Barry K."/>
            <person name="Miller A.N."/>
            <person name="Grigoriev I.V."/>
            <person name="Debuchy R."/>
            <person name="Gladieux P."/>
            <person name="Hiltunen Thoren M."/>
            <person name="Johannesson H."/>
        </authorList>
    </citation>
    <scope>NUCLEOTIDE SEQUENCE</scope>
    <source>
        <strain evidence="12">CBS 232.78</strain>
    </source>
</reference>
<gene>
    <name evidence="12" type="ORF">B0H63DRAFT_469954</name>
</gene>
<keyword evidence="13" id="KW-1185">Reference proteome</keyword>
<dbReference type="PROSITE" id="PS00108">
    <property type="entry name" value="PROTEIN_KINASE_ST"/>
    <property type="match status" value="1"/>
</dbReference>
<evidence type="ECO:0000256" key="1">
    <source>
        <dbReference type="ARBA" id="ARBA00012513"/>
    </source>
</evidence>
<evidence type="ECO:0000256" key="7">
    <source>
        <dbReference type="ARBA" id="ARBA00047899"/>
    </source>
</evidence>
<feature type="domain" description="Protein kinase" evidence="11">
    <location>
        <begin position="295"/>
        <end position="648"/>
    </location>
</feature>
<dbReference type="Pfam" id="PF00069">
    <property type="entry name" value="Pkinase"/>
    <property type="match status" value="1"/>
</dbReference>
<dbReference type="GO" id="GO:0005524">
    <property type="term" value="F:ATP binding"/>
    <property type="evidence" value="ECO:0007669"/>
    <property type="project" value="UniProtKB-KW"/>
</dbReference>
<feature type="transmembrane region" description="Helical" evidence="10">
    <location>
        <begin position="724"/>
        <end position="746"/>
    </location>
</feature>
<dbReference type="PROSITE" id="PS50011">
    <property type="entry name" value="PROTEIN_KINASE_DOM"/>
    <property type="match status" value="1"/>
</dbReference>
<evidence type="ECO:0000256" key="8">
    <source>
        <dbReference type="ARBA" id="ARBA00048679"/>
    </source>
</evidence>
<accession>A0AAE0NTF1</accession>
<feature type="region of interest" description="Disordered" evidence="9">
    <location>
        <begin position="655"/>
        <end position="695"/>
    </location>
</feature>
<dbReference type="InterPro" id="IPR008271">
    <property type="entry name" value="Ser/Thr_kinase_AS"/>
</dbReference>
<feature type="region of interest" description="Disordered" evidence="9">
    <location>
        <begin position="564"/>
        <end position="591"/>
    </location>
</feature>
<keyword evidence="3" id="KW-0808">Transferase</keyword>
<dbReference type="SUPFAM" id="SSF56112">
    <property type="entry name" value="Protein kinase-like (PK-like)"/>
    <property type="match status" value="1"/>
</dbReference>
<feature type="compositionally biased region" description="Basic and acidic residues" evidence="9">
    <location>
        <begin position="564"/>
        <end position="577"/>
    </location>
</feature>
<evidence type="ECO:0000256" key="9">
    <source>
        <dbReference type="SAM" id="MobiDB-lite"/>
    </source>
</evidence>
<feature type="transmembrane region" description="Helical" evidence="10">
    <location>
        <begin position="781"/>
        <end position="799"/>
    </location>
</feature>
<reference evidence="12" key="2">
    <citation type="submission" date="2023-06" db="EMBL/GenBank/DDBJ databases">
        <authorList>
            <consortium name="Lawrence Berkeley National Laboratory"/>
            <person name="Haridas S."/>
            <person name="Hensen N."/>
            <person name="Bonometti L."/>
            <person name="Westerberg I."/>
            <person name="Brannstrom I.O."/>
            <person name="Guillou S."/>
            <person name="Cros-Aarteil S."/>
            <person name="Calhoun S."/>
            <person name="Kuo A."/>
            <person name="Mondo S."/>
            <person name="Pangilinan J."/>
            <person name="Riley R."/>
            <person name="LaButti K."/>
            <person name="Andreopoulos B."/>
            <person name="Lipzen A."/>
            <person name="Chen C."/>
            <person name="Yanf M."/>
            <person name="Daum C."/>
            <person name="Ng V."/>
            <person name="Clum A."/>
            <person name="Steindorff A."/>
            <person name="Ohm R."/>
            <person name="Martin F."/>
            <person name="Silar P."/>
            <person name="Natvig D."/>
            <person name="Lalanne C."/>
            <person name="Gautier V."/>
            <person name="Ament-velasquez S.L."/>
            <person name="Kruys A."/>
            <person name="Hutchinson M.I."/>
            <person name="Powell A.J."/>
            <person name="Barry K."/>
            <person name="Miller A.N."/>
            <person name="Grigoriev I.V."/>
            <person name="Debuchy R."/>
            <person name="Gladieux P."/>
            <person name="Thoren M.H."/>
            <person name="Johannesson H."/>
        </authorList>
    </citation>
    <scope>NUCLEOTIDE SEQUENCE</scope>
    <source>
        <strain evidence="12">CBS 232.78</strain>
    </source>
</reference>